<feature type="domain" description="PH" evidence="6">
    <location>
        <begin position="779"/>
        <end position="898"/>
    </location>
</feature>
<evidence type="ECO:0000256" key="2">
    <source>
        <dbReference type="ARBA" id="ARBA00022553"/>
    </source>
</evidence>
<evidence type="ECO:0000259" key="5">
    <source>
        <dbReference type="PROSITE" id="PS50002"/>
    </source>
</evidence>
<evidence type="ECO:0000259" key="6">
    <source>
        <dbReference type="PROSITE" id="PS50003"/>
    </source>
</evidence>
<dbReference type="InterPro" id="IPR035551">
    <property type="entry name" value="Boi1/2_SH3"/>
</dbReference>
<feature type="compositionally biased region" description="Polar residues" evidence="4">
    <location>
        <begin position="524"/>
        <end position="538"/>
    </location>
</feature>
<feature type="domain" description="SH3" evidence="5">
    <location>
        <begin position="38"/>
        <end position="102"/>
    </location>
</feature>
<dbReference type="Gene3D" id="2.30.29.30">
    <property type="entry name" value="Pleckstrin-homology domain (PH domain)/Phosphotyrosine-binding domain (PTB)"/>
    <property type="match status" value="1"/>
</dbReference>
<dbReference type="InterPro" id="IPR001849">
    <property type="entry name" value="PH_domain"/>
</dbReference>
<feature type="region of interest" description="Disordered" evidence="4">
    <location>
        <begin position="960"/>
        <end position="980"/>
    </location>
</feature>
<evidence type="ECO:0000256" key="1">
    <source>
        <dbReference type="ARBA" id="ARBA00022443"/>
    </source>
</evidence>
<dbReference type="CDD" id="cd11886">
    <property type="entry name" value="SH3_BOI"/>
    <property type="match status" value="1"/>
</dbReference>
<reference evidence="9" key="1">
    <citation type="submission" date="2016-03" db="EMBL/GenBank/DDBJ databases">
        <authorList>
            <person name="Devillers Hugo."/>
        </authorList>
    </citation>
    <scope>NUCLEOTIDE SEQUENCE [LARGE SCALE GENOMIC DNA]</scope>
</reference>
<dbReference type="GO" id="GO:0005769">
    <property type="term" value="C:early endosome"/>
    <property type="evidence" value="ECO:0007669"/>
    <property type="project" value="TreeGrafter"/>
</dbReference>
<keyword evidence="2" id="KW-0597">Phosphoprotein</keyword>
<dbReference type="InterPro" id="IPR036028">
    <property type="entry name" value="SH3-like_dom_sf"/>
</dbReference>
<dbReference type="GO" id="GO:0042147">
    <property type="term" value="P:retrograde transport, endosome to Golgi"/>
    <property type="evidence" value="ECO:0007669"/>
    <property type="project" value="TreeGrafter"/>
</dbReference>
<dbReference type="PANTHER" id="PTHR22902:SF27">
    <property type="entry name" value="PLECKSTRIN HOMOLOGY DOMAIN-CONTAINING FAMILY A MEMBER 3"/>
    <property type="match status" value="1"/>
</dbReference>
<dbReference type="PROSITE" id="PS50105">
    <property type="entry name" value="SAM_DOMAIN"/>
    <property type="match status" value="1"/>
</dbReference>
<dbReference type="Gene3D" id="2.30.30.40">
    <property type="entry name" value="SH3 Domains"/>
    <property type="match status" value="1"/>
</dbReference>
<feature type="region of interest" description="Disordered" evidence="4">
    <location>
        <begin position="115"/>
        <end position="144"/>
    </location>
</feature>
<dbReference type="GO" id="GO:0001881">
    <property type="term" value="P:receptor recycling"/>
    <property type="evidence" value="ECO:0007669"/>
    <property type="project" value="TreeGrafter"/>
</dbReference>
<dbReference type="Gene3D" id="1.10.150.50">
    <property type="entry name" value="Transcription Factor, Ets-1"/>
    <property type="match status" value="1"/>
</dbReference>
<keyword evidence="1 3" id="KW-0728">SH3 domain</keyword>
<dbReference type="SMART" id="SM00454">
    <property type="entry name" value="SAM"/>
    <property type="match status" value="1"/>
</dbReference>
<dbReference type="AlphaFoldDB" id="A0A1G4JWH9"/>
<dbReference type="InterPro" id="IPR011993">
    <property type="entry name" value="PH-like_dom_sf"/>
</dbReference>
<dbReference type="Pfam" id="PF00169">
    <property type="entry name" value="PH"/>
    <property type="match status" value="1"/>
</dbReference>
<feature type="compositionally biased region" description="Low complexity" evidence="4">
    <location>
        <begin position="485"/>
        <end position="498"/>
    </location>
</feature>
<feature type="compositionally biased region" description="Polar residues" evidence="4">
    <location>
        <begin position="998"/>
        <end position="1012"/>
    </location>
</feature>
<keyword evidence="9" id="KW-1185">Reference proteome</keyword>
<dbReference type="GO" id="GO:0007032">
    <property type="term" value="P:endosome organization"/>
    <property type="evidence" value="ECO:0007669"/>
    <property type="project" value="TreeGrafter"/>
</dbReference>
<gene>
    <name evidence="8" type="ORF">LAME_0F11496G</name>
</gene>
<dbReference type="InterPro" id="IPR001452">
    <property type="entry name" value="SH3_domain"/>
</dbReference>
<dbReference type="SUPFAM" id="SSF47769">
    <property type="entry name" value="SAM/Pointed domain"/>
    <property type="match status" value="1"/>
</dbReference>
<feature type="compositionally biased region" description="Polar residues" evidence="4">
    <location>
        <begin position="118"/>
        <end position="139"/>
    </location>
</feature>
<feature type="domain" description="SAM" evidence="7">
    <location>
        <begin position="253"/>
        <end position="317"/>
    </location>
</feature>
<proteinExistence type="predicted"/>
<protein>
    <submittedName>
        <fullName evidence="8">LAME_0F11496g1_1</fullName>
    </submittedName>
</protein>
<dbReference type="SMART" id="SM00233">
    <property type="entry name" value="PH"/>
    <property type="match status" value="1"/>
</dbReference>
<dbReference type="SMART" id="SM00326">
    <property type="entry name" value="SH3"/>
    <property type="match status" value="1"/>
</dbReference>
<dbReference type="PROSITE" id="PS50002">
    <property type="entry name" value="SH3"/>
    <property type="match status" value="1"/>
</dbReference>
<dbReference type="CDD" id="cd09535">
    <property type="entry name" value="SAM_BOI-like_fungal"/>
    <property type="match status" value="1"/>
</dbReference>
<dbReference type="Pfam" id="PF07647">
    <property type="entry name" value="SAM_2"/>
    <property type="match status" value="1"/>
</dbReference>
<dbReference type="CDD" id="cd13316">
    <property type="entry name" value="PH_Boi"/>
    <property type="match status" value="1"/>
</dbReference>
<feature type="compositionally biased region" description="Basic and acidic residues" evidence="4">
    <location>
        <begin position="722"/>
        <end position="738"/>
    </location>
</feature>
<feature type="region of interest" description="Disordered" evidence="4">
    <location>
        <begin position="420"/>
        <end position="441"/>
    </location>
</feature>
<feature type="compositionally biased region" description="Basic residues" evidence="4">
    <location>
        <begin position="636"/>
        <end position="652"/>
    </location>
</feature>
<dbReference type="GO" id="GO:0005829">
    <property type="term" value="C:cytosol"/>
    <property type="evidence" value="ECO:0007669"/>
    <property type="project" value="GOC"/>
</dbReference>
<dbReference type="Pfam" id="PF00018">
    <property type="entry name" value="SH3_1"/>
    <property type="match status" value="1"/>
</dbReference>
<organism evidence="8 9">
    <name type="scientific">Lachancea meyersii CBS 8951</name>
    <dbReference type="NCBI Taxonomy" id="1266667"/>
    <lineage>
        <taxon>Eukaryota</taxon>
        <taxon>Fungi</taxon>
        <taxon>Dikarya</taxon>
        <taxon>Ascomycota</taxon>
        <taxon>Saccharomycotina</taxon>
        <taxon>Saccharomycetes</taxon>
        <taxon>Saccharomycetales</taxon>
        <taxon>Saccharomycetaceae</taxon>
        <taxon>Lachancea</taxon>
    </lineage>
</organism>
<evidence type="ECO:0000256" key="3">
    <source>
        <dbReference type="PROSITE-ProRule" id="PRU00192"/>
    </source>
</evidence>
<feature type="region of interest" description="Disordered" evidence="4">
    <location>
        <begin position="590"/>
        <end position="756"/>
    </location>
</feature>
<accession>A0A1G4JWH9</accession>
<evidence type="ECO:0000313" key="9">
    <source>
        <dbReference type="Proteomes" id="UP000191144"/>
    </source>
</evidence>
<dbReference type="Proteomes" id="UP000191144">
    <property type="component" value="Chromosome F"/>
</dbReference>
<dbReference type="GO" id="GO:0055037">
    <property type="term" value="C:recycling endosome"/>
    <property type="evidence" value="ECO:0007669"/>
    <property type="project" value="TreeGrafter"/>
</dbReference>
<evidence type="ECO:0000256" key="4">
    <source>
        <dbReference type="SAM" id="MobiDB-lite"/>
    </source>
</evidence>
<dbReference type="InterPro" id="IPR045188">
    <property type="entry name" value="Boi1/Boi2-like"/>
</dbReference>
<name>A0A1G4JWH9_9SACH</name>
<feature type="region of interest" description="Disordered" evidence="4">
    <location>
        <begin position="1"/>
        <end position="37"/>
    </location>
</feature>
<feature type="region of interest" description="Disordered" evidence="4">
    <location>
        <begin position="926"/>
        <end position="945"/>
    </location>
</feature>
<dbReference type="EMBL" id="LT598477">
    <property type="protein sequence ID" value="SCU95275.1"/>
    <property type="molecule type" value="Genomic_DNA"/>
</dbReference>
<dbReference type="FunFam" id="2.30.29.30:FF:000230">
    <property type="entry name" value="Polarized growth protein (Boi2)"/>
    <property type="match status" value="1"/>
</dbReference>
<feature type="compositionally biased region" description="Basic and acidic residues" evidence="4">
    <location>
        <begin position="927"/>
        <end position="941"/>
    </location>
</feature>
<dbReference type="InterPro" id="IPR013761">
    <property type="entry name" value="SAM/pointed_sf"/>
</dbReference>
<feature type="region of interest" description="Disordered" evidence="4">
    <location>
        <begin position="992"/>
        <end position="1013"/>
    </location>
</feature>
<dbReference type="InterPro" id="IPR001660">
    <property type="entry name" value="SAM"/>
</dbReference>
<dbReference type="PROSITE" id="PS50003">
    <property type="entry name" value="PH_DOMAIN"/>
    <property type="match status" value="1"/>
</dbReference>
<dbReference type="FunFam" id="2.30.30.40:FF:000259">
    <property type="entry name" value="Protein BOI2"/>
    <property type="match status" value="1"/>
</dbReference>
<dbReference type="SUPFAM" id="SSF50044">
    <property type="entry name" value="SH3-domain"/>
    <property type="match status" value="1"/>
</dbReference>
<dbReference type="OrthoDB" id="73680at2759"/>
<evidence type="ECO:0000259" key="7">
    <source>
        <dbReference type="PROSITE" id="PS50105"/>
    </source>
</evidence>
<dbReference type="PANTHER" id="PTHR22902">
    <property type="entry name" value="SESQUIPEDALIAN"/>
    <property type="match status" value="1"/>
</dbReference>
<evidence type="ECO:0000313" key="8">
    <source>
        <dbReference type="EMBL" id="SCU95275.1"/>
    </source>
</evidence>
<feature type="region of interest" description="Disordered" evidence="4">
    <location>
        <begin position="477"/>
        <end position="548"/>
    </location>
</feature>
<dbReference type="SUPFAM" id="SSF50729">
    <property type="entry name" value="PH domain-like"/>
    <property type="match status" value="1"/>
</dbReference>
<sequence>MNGASNRDTRTPKLAHLQTSLENGLKPLESNNGKPRPELGKLFITITEYHKRMEDELDMKPGDKIEVITDDEEYNDGWYYGRNLRTEEEGLYPKVFTQEISTPSLVRAKSARRVASPLANSSTTDLSTMSNEGTTSELPTPQPLETAAPVKLSLDRTASVKVTMNDIDKALEAFRGESLSSGTSQHAAKNEVRTTADTTANSFATDTDTDISRQQILEQSNSVHSLTNDTSFGSTSINGFDTKDLTPVNAQNWSPEQVTAYFIGSGFDVESSSRFQQHKISGPILLELELAHLKELDISSFGIRFEIFKEIEAIKDVINTRGPARLPSQLMPAPAVNQRSYMSHARKTSRSLDDLPSKVPAVVSPVSRGRVSSKHRPYSLVLGGRESNAEAPDNLIAALNAQENGSSVPPAKLQLDDTNFLSPRRAPKPPAYPSPVQPVRSPAAQNFTPSPSNVDFPHSLRNGPPTIFERAPYMESRSNDSTELQTPKFQFPKTTPPQLSSETPDTIDDEEGAGRNAAIIRPSDNCTGNRSSVIYSGQQGHGPTKSGSSFVELFNRISMMSPGTARASQGDVEGLNVDQNQFQRPSSSIYEHSRVASPSHIKQPSQTAADIKKHRRNSSILSIFSNKGDDNGRSSPGKKSRSRRASNSHSRKNSAMGFNAGRPYSPEKGSRSPTKRHSVIVSPVAAPTPPVEDSATKEEKRRSVSAKEPNGTPGATDSDLFFDAKEDLQSDQKNKRSVSEAVKSKSTRAKTGKGGLSKMKTSAFVEGIRTISVMEAMTESECSGWMSKKGSGAMGVWRNRFFTLHGTRLSYFASTTDTRERGLIDITAHRVLPAKEDDKLVALYAASTGKGRYCFKLLPPQPGSKKGLTFTQPRVHYFAVDTKEEMRAWMAALIKATIDIDTSVPIISSCATPTVSLNKAQEMLSQAREETRQREEQRFLNEEDEDQMLWEQQQRAELNVQEGTKGSSTPNSSVQLNSTNGSGFHSPFLLASGVLSPGTPQNNGRFQEQPNNDYFLLGSNYASNKI</sequence>
<dbReference type="GO" id="GO:0005802">
    <property type="term" value="C:trans-Golgi network"/>
    <property type="evidence" value="ECO:0007669"/>
    <property type="project" value="TreeGrafter"/>
</dbReference>